<feature type="compositionally biased region" description="Low complexity" evidence="1">
    <location>
        <begin position="7"/>
        <end position="46"/>
    </location>
</feature>
<feature type="region of interest" description="Disordered" evidence="1">
    <location>
        <begin position="1"/>
        <end position="51"/>
    </location>
</feature>
<dbReference type="InterPro" id="IPR013783">
    <property type="entry name" value="Ig-like_fold"/>
</dbReference>
<proteinExistence type="predicted"/>
<protein>
    <submittedName>
        <fullName evidence="2">Unannotated protein</fullName>
    </submittedName>
</protein>
<reference evidence="2" key="1">
    <citation type="submission" date="2020-05" db="EMBL/GenBank/DDBJ databases">
        <authorList>
            <person name="Chiriac C."/>
            <person name="Salcher M."/>
            <person name="Ghai R."/>
            <person name="Kavagutti S V."/>
        </authorList>
    </citation>
    <scope>NUCLEOTIDE SEQUENCE</scope>
</reference>
<organism evidence="2">
    <name type="scientific">freshwater metagenome</name>
    <dbReference type="NCBI Taxonomy" id="449393"/>
    <lineage>
        <taxon>unclassified sequences</taxon>
        <taxon>metagenomes</taxon>
        <taxon>ecological metagenomes</taxon>
    </lineage>
</organism>
<dbReference type="EMBL" id="CAEZTS010000213">
    <property type="protein sequence ID" value="CAB4594209.1"/>
    <property type="molecule type" value="Genomic_DNA"/>
</dbReference>
<evidence type="ECO:0000313" key="2">
    <source>
        <dbReference type="EMBL" id="CAB4594209.1"/>
    </source>
</evidence>
<dbReference type="AlphaFoldDB" id="A0A6J6G2B8"/>
<name>A0A6J6G2B8_9ZZZZ</name>
<sequence length="140" mass="13955">MGEDSVPDTMAATPATSATTKAPGTTRAPGSNAAPTPTSAPTTTVAELPGGIDVSATSNSVLILSDGAGPLRIRSITETTGNGITLDYSLCATTMPSGNVCIVYLRTNGLPSGTTVTGRVRVESNDPASPHVVDVSVTVP</sequence>
<accession>A0A6J6G2B8</accession>
<dbReference type="Gene3D" id="2.60.40.10">
    <property type="entry name" value="Immunoglobulins"/>
    <property type="match status" value="1"/>
</dbReference>
<evidence type="ECO:0000256" key="1">
    <source>
        <dbReference type="SAM" id="MobiDB-lite"/>
    </source>
</evidence>
<gene>
    <name evidence="2" type="ORF">UFOPK1722_01793</name>
</gene>